<comment type="caution">
    <text evidence="1">The sequence shown here is derived from an EMBL/GenBank/DDBJ whole genome shotgun (WGS) entry which is preliminary data.</text>
</comment>
<gene>
    <name evidence="1" type="ORF">HRJ53_12840</name>
</gene>
<dbReference type="EMBL" id="JACDQQ010001250">
    <property type="protein sequence ID" value="MBA0085877.1"/>
    <property type="molecule type" value="Genomic_DNA"/>
</dbReference>
<name>A0A7V8SXN6_9BACT</name>
<protein>
    <recommendedName>
        <fullName evidence="3">Cyclase family protein</fullName>
    </recommendedName>
</protein>
<reference evidence="1" key="1">
    <citation type="submission" date="2020-06" db="EMBL/GenBank/DDBJ databases">
        <title>Legume-microbial interactions unlock mineral nutrients during tropical forest succession.</title>
        <authorList>
            <person name="Epihov D.Z."/>
        </authorList>
    </citation>
    <scope>NUCLEOTIDE SEQUENCE [LARGE SCALE GENOMIC DNA]</scope>
    <source>
        <strain evidence="1">Pan2503</strain>
    </source>
</reference>
<accession>A0A7V8SXN6</accession>
<dbReference type="GO" id="GO:0019441">
    <property type="term" value="P:L-tryptophan catabolic process to kynurenine"/>
    <property type="evidence" value="ECO:0007669"/>
    <property type="project" value="InterPro"/>
</dbReference>
<keyword evidence="2" id="KW-1185">Reference proteome</keyword>
<organism evidence="1 2">
    <name type="scientific">Candidatus Acidiferrum panamense</name>
    <dbReference type="NCBI Taxonomy" id="2741543"/>
    <lineage>
        <taxon>Bacteria</taxon>
        <taxon>Pseudomonadati</taxon>
        <taxon>Acidobacteriota</taxon>
        <taxon>Terriglobia</taxon>
        <taxon>Candidatus Acidiferrales</taxon>
        <taxon>Candidatus Acidiferrum</taxon>
    </lineage>
</organism>
<sequence length="63" mass="6399">MSVDYGASADFAVHHLALGSGLYHLENLADLSALPETGALLVVAPLKLEGGSGGPVRVFALLP</sequence>
<evidence type="ECO:0000313" key="2">
    <source>
        <dbReference type="Proteomes" id="UP000567293"/>
    </source>
</evidence>
<dbReference type="InterPro" id="IPR037175">
    <property type="entry name" value="KFase_sf"/>
</dbReference>
<evidence type="ECO:0008006" key="3">
    <source>
        <dbReference type="Google" id="ProtNLM"/>
    </source>
</evidence>
<dbReference type="SUPFAM" id="SSF102198">
    <property type="entry name" value="Putative cyclase"/>
    <property type="match status" value="1"/>
</dbReference>
<evidence type="ECO:0000313" key="1">
    <source>
        <dbReference type="EMBL" id="MBA0085877.1"/>
    </source>
</evidence>
<dbReference type="AlphaFoldDB" id="A0A7V8SXN6"/>
<proteinExistence type="predicted"/>
<dbReference type="GO" id="GO:0004061">
    <property type="term" value="F:arylformamidase activity"/>
    <property type="evidence" value="ECO:0007669"/>
    <property type="project" value="InterPro"/>
</dbReference>
<dbReference type="Gene3D" id="3.50.30.50">
    <property type="entry name" value="Putative cyclase"/>
    <property type="match status" value="1"/>
</dbReference>
<dbReference type="Proteomes" id="UP000567293">
    <property type="component" value="Unassembled WGS sequence"/>
</dbReference>